<dbReference type="Proteomes" id="UP000824071">
    <property type="component" value="Unassembled WGS sequence"/>
</dbReference>
<comment type="caution">
    <text evidence="2">The sequence shown here is derived from an EMBL/GenBank/DDBJ whole genome shotgun (WGS) entry which is preliminary data.</text>
</comment>
<evidence type="ECO:0000313" key="3">
    <source>
        <dbReference type="Proteomes" id="UP000824071"/>
    </source>
</evidence>
<keyword evidence="1" id="KW-1133">Transmembrane helix</keyword>
<sequence length="55" mass="6029">MGINVELFLQTLPIMAKGLVGIFVVTGIIILSIYILNKSTGRPKKDKKKKDEAGQ</sequence>
<reference evidence="2" key="1">
    <citation type="submission" date="2020-10" db="EMBL/GenBank/DDBJ databases">
        <authorList>
            <person name="Gilroy R."/>
        </authorList>
    </citation>
    <scope>NUCLEOTIDE SEQUENCE</scope>
    <source>
        <strain evidence="2">ChiGjej1B1-19959</strain>
    </source>
</reference>
<evidence type="ECO:0000313" key="2">
    <source>
        <dbReference type="EMBL" id="HIU35146.1"/>
    </source>
</evidence>
<proteinExistence type="predicted"/>
<dbReference type="AlphaFoldDB" id="A0A9D1IEF6"/>
<gene>
    <name evidence="2" type="ORF">IAC53_00870</name>
</gene>
<protein>
    <recommendedName>
        <fullName evidence="4">Oxaloacetate decarboxylase</fullName>
    </recommendedName>
</protein>
<reference evidence="2" key="2">
    <citation type="journal article" date="2021" name="PeerJ">
        <title>Extensive microbial diversity within the chicken gut microbiome revealed by metagenomics and culture.</title>
        <authorList>
            <person name="Gilroy R."/>
            <person name="Ravi A."/>
            <person name="Getino M."/>
            <person name="Pursley I."/>
            <person name="Horton D.L."/>
            <person name="Alikhan N.F."/>
            <person name="Baker D."/>
            <person name="Gharbi K."/>
            <person name="Hall N."/>
            <person name="Watson M."/>
            <person name="Adriaenssens E.M."/>
            <person name="Foster-Nyarko E."/>
            <person name="Jarju S."/>
            <person name="Secka A."/>
            <person name="Antonio M."/>
            <person name="Oren A."/>
            <person name="Chaudhuri R.R."/>
            <person name="La Ragione R."/>
            <person name="Hildebrand F."/>
            <person name="Pallen M.J."/>
        </authorList>
    </citation>
    <scope>NUCLEOTIDE SEQUENCE</scope>
    <source>
        <strain evidence="2">ChiGjej1B1-19959</strain>
    </source>
</reference>
<accession>A0A9D1IEF6</accession>
<feature type="transmembrane region" description="Helical" evidence="1">
    <location>
        <begin position="14"/>
        <end position="36"/>
    </location>
</feature>
<evidence type="ECO:0000256" key="1">
    <source>
        <dbReference type="SAM" id="Phobius"/>
    </source>
</evidence>
<name>A0A9D1IEF6_9FIRM</name>
<keyword evidence="1" id="KW-0472">Membrane</keyword>
<evidence type="ECO:0008006" key="4">
    <source>
        <dbReference type="Google" id="ProtNLM"/>
    </source>
</evidence>
<dbReference type="EMBL" id="DVMW01000008">
    <property type="protein sequence ID" value="HIU35146.1"/>
    <property type="molecule type" value="Genomic_DNA"/>
</dbReference>
<keyword evidence="1" id="KW-0812">Transmembrane</keyword>
<organism evidence="2 3">
    <name type="scientific">Candidatus Fimenecus excrementigallinarum</name>
    <dbReference type="NCBI Taxonomy" id="2840816"/>
    <lineage>
        <taxon>Bacteria</taxon>
        <taxon>Bacillati</taxon>
        <taxon>Bacillota</taxon>
        <taxon>Clostridia</taxon>
        <taxon>Candidatus Fimenecus</taxon>
    </lineage>
</organism>